<dbReference type="OrthoDB" id="594290at2759"/>
<gene>
    <name evidence="2" type="ORF">E2562_014221</name>
</gene>
<dbReference type="PANTHER" id="PTHR33086:SF51">
    <property type="entry name" value="OS06G0307900 PROTEIN"/>
    <property type="match status" value="1"/>
</dbReference>
<keyword evidence="3" id="KW-1185">Reference proteome</keyword>
<evidence type="ECO:0000313" key="3">
    <source>
        <dbReference type="Proteomes" id="UP000479710"/>
    </source>
</evidence>
<feature type="domain" description="DUF1618" evidence="1">
    <location>
        <begin position="15"/>
        <end position="88"/>
    </location>
</feature>
<dbReference type="InterPro" id="IPR011676">
    <property type="entry name" value="DUF1618"/>
</dbReference>
<protein>
    <recommendedName>
        <fullName evidence="1">DUF1618 domain-containing protein</fullName>
    </recommendedName>
</protein>
<dbReference type="PANTHER" id="PTHR33086">
    <property type="entry name" value="OS05G0468200 PROTEIN-RELATED"/>
    <property type="match status" value="1"/>
</dbReference>
<dbReference type="Pfam" id="PF07762">
    <property type="entry name" value="DUF1618"/>
    <property type="match status" value="1"/>
</dbReference>
<sequence>MDSHGVVAVNGTICWINYYVGLIFCDVFEDSPELRFVRFPIKTTPDSLSFLPSSRSVGVSNGMIRLIDVNNCGRKTSGFTITTWTLGTDKE</sequence>
<dbReference type="EMBL" id="SPHZ02000012">
    <property type="protein sequence ID" value="KAF0888404.1"/>
    <property type="molecule type" value="Genomic_DNA"/>
</dbReference>
<name>A0A6G1BKX8_9ORYZ</name>
<evidence type="ECO:0000313" key="2">
    <source>
        <dbReference type="EMBL" id="KAF0888404.1"/>
    </source>
</evidence>
<evidence type="ECO:0000259" key="1">
    <source>
        <dbReference type="Pfam" id="PF07762"/>
    </source>
</evidence>
<accession>A0A6G1BKX8</accession>
<reference evidence="2 3" key="1">
    <citation type="submission" date="2019-11" db="EMBL/GenBank/DDBJ databases">
        <title>Whole genome sequence of Oryza granulata.</title>
        <authorList>
            <person name="Li W."/>
        </authorList>
    </citation>
    <scope>NUCLEOTIDE SEQUENCE [LARGE SCALE GENOMIC DNA]</scope>
    <source>
        <strain evidence="3">cv. Menghai</strain>
        <tissue evidence="2">Leaf</tissue>
    </source>
</reference>
<dbReference type="AlphaFoldDB" id="A0A6G1BKX8"/>
<organism evidence="2 3">
    <name type="scientific">Oryza meyeriana var. granulata</name>
    <dbReference type="NCBI Taxonomy" id="110450"/>
    <lineage>
        <taxon>Eukaryota</taxon>
        <taxon>Viridiplantae</taxon>
        <taxon>Streptophyta</taxon>
        <taxon>Embryophyta</taxon>
        <taxon>Tracheophyta</taxon>
        <taxon>Spermatophyta</taxon>
        <taxon>Magnoliopsida</taxon>
        <taxon>Liliopsida</taxon>
        <taxon>Poales</taxon>
        <taxon>Poaceae</taxon>
        <taxon>BOP clade</taxon>
        <taxon>Oryzoideae</taxon>
        <taxon>Oryzeae</taxon>
        <taxon>Oryzinae</taxon>
        <taxon>Oryza</taxon>
        <taxon>Oryza meyeriana</taxon>
    </lineage>
</organism>
<comment type="caution">
    <text evidence="2">The sequence shown here is derived from an EMBL/GenBank/DDBJ whole genome shotgun (WGS) entry which is preliminary data.</text>
</comment>
<dbReference type="Proteomes" id="UP000479710">
    <property type="component" value="Unassembled WGS sequence"/>
</dbReference>
<proteinExistence type="predicted"/>